<feature type="transmembrane region" description="Helical" evidence="3">
    <location>
        <begin position="818"/>
        <end position="841"/>
    </location>
</feature>
<dbReference type="SUPFAM" id="SSF81296">
    <property type="entry name" value="E set domains"/>
    <property type="match status" value="1"/>
</dbReference>
<feature type="compositionally biased region" description="Polar residues" evidence="2">
    <location>
        <begin position="885"/>
        <end position="903"/>
    </location>
</feature>
<gene>
    <name evidence="5" type="ORF">DFA_02786</name>
</gene>
<dbReference type="PANTHER" id="PTHR31378">
    <property type="entry name" value="EGF-LIKE DOMAIN-CONTAINING PROTEIN-RELATED-RELATED"/>
    <property type="match status" value="1"/>
</dbReference>
<dbReference type="InterPro" id="IPR014756">
    <property type="entry name" value="Ig_E-set"/>
</dbReference>
<organism evidence="5 6">
    <name type="scientific">Cavenderia fasciculata</name>
    <name type="common">Slime mold</name>
    <name type="synonym">Dictyostelium fasciculatum</name>
    <dbReference type="NCBI Taxonomy" id="261658"/>
    <lineage>
        <taxon>Eukaryota</taxon>
        <taxon>Amoebozoa</taxon>
        <taxon>Evosea</taxon>
        <taxon>Eumycetozoa</taxon>
        <taxon>Dictyostelia</taxon>
        <taxon>Acytosteliales</taxon>
        <taxon>Cavenderiaceae</taxon>
        <taxon>Cavenderia</taxon>
    </lineage>
</organism>
<accession>F4PIA9</accession>
<evidence type="ECO:0000256" key="1">
    <source>
        <dbReference type="PROSITE-ProRule" id="PRU00076"/>
    </source>
</evidence>
<reference evidence="6" key="1">
    <citation type="journal article" date="2011" name="Genome Res.">
        <title>Phylogeny-wide analysis of social amoeba genomes highlights ancient origins for complex intercellular communication.</title>
        <authorList>
            <person name="Heidel A.J."/>
            <person name="Lawal H.M."/>
            <person name="Felder M."/>
            <person name="Schilde C."/>
            <person name="Helps N.R."/>
            <person name="Tunggal B."/>
            <person name="Rivero F."/>
            <person name="John U."/>
            <person name="Schleicher M."/>
            <person name="Eichinger L."/>
            <person name="Platzer M."/>
            <person name="Noegel A.A."/>
            <person name="Schaap P."/>
            <person name="Gloeckner G."/>
        </authorList>
    </citation>
    <scope>NUCLEOTIDE SEQUENCE [LARGE SCALE GENOMIC DNA]</scope>
    <source>
        <strain evidence="6">SH3</strain>
    </source>
</reference>
<dbReference type="PANTHER" id="PTHR31378:SF14">
    <property type="entry name" value="EGF-LIKE DOMAIN-CONTAINING PROTEIN"/>
    <property type="match status" value="1"/>
</dbReference>
<comment type="caution">
    <text evidence="1">Lacks conserved residue(s) required for the propagation of feature annotation.</text>
</comment>
<dbReference type="KEGG" id="dfa:DFA_02786"/>
<dbReference type="InterPro" id="IPR016186">
    <property type="entry name" value="C-type_lectin-like/link_sf"/>
</dbReference>
<dbReference type="GeneID" id="14877199"/>
<name>F4PIA9_CACFS</name>
<evidence type="ECO:0000259" key="4">
    <source>
        <dbReference type="PROSITE" id="PS50026"/>
    </source>
</evidence>
<keyword evidence="1" id="KW-0245">EGF-like domain</keyword>
<dbReference type="AlphaFoldDB" id="F4PIA9"/>
<keyword evidence="1" id="KW-1015">Disulfide bond</keyword>
<sequence length="913" mass="101633">MYFSFLETSNNNNKSVTTRIITIILLLLLLLQVNIILTNVIVWPISEGGNGHGYYLIPINPISATEAAINCSSKSNNTVKSYMVTLDSMQEVSFIKSVFGQEISTDYQKIWISGRDVGLTGNFTYSTGPGTNQPLFNTYTGQCFVNYNDNDKVYGTICEVEPIEEVYIPTIGTNGGSITINNLSQFDIQTINITFFNPSKQLSKSCQITSKQGTSITCIVPPLSGFHNVIVQDASGVNSTHYAWQPYPPFIKAVYPSFTANGLVTLIGDNFGDDTTDNQVSVRISRSRIPCNILHASSTQIICQLESTLGFVTLLPIEVRADTICTETFKPHIFCDNRFCSTIMLGTNFNKALQLVPDKIKMGASPNPPYIGVFDTKEINNGPLKGTPSPLYSVEAYNMDPGNNVYYRLDKSAVSADDRKPSIPSLIVFPPVESPVIQNVTNIHYGLRSHVSINGNHFGQDHSYVLVSIHGSQCVSPMFIGNDFKQITCLFDGSIPASNPDFFNILTIRIAEKVTSKVISPPKECLNNCSNNGICNPMFGSCKCDIGYESLLDCSLLVNPDQILNTTIQDDGKSTLSMNETEVGIVVNFTTGIQFIREIDQDNLIIQTISMDNITWIQKNIATTGESIFIGTIFDNSMKIQVKAHQYKQSNTTRFAGEDIQLSPNSIKYNIKITNWTWKSPINTLQVIFLSKSDSVKIDKCGRKQSKTEASFGDQIVWTRVQVGRSLLNCKIASRMIIDNDTIIPSRVTILQDDDPQSKQVNMVEKQEYNMLTAFNVPRFSQSVELDPAFSALILDEKDQINLGDDSHCEDLTQFEKWKIIIIVVFVSIILISITFVIIIVTKKKVQLKFTSKLNKGLNLNQKDIQMVSLPPKPPTKQQQQPQQNNISVQIKSNNLNPVQNKISDWVTEKSNK</sequence>
<keyword evidence="3" id="KW-1133">Transmembrane helix</keyword>
<keyword evidence="3" id="KW-0472">Membrane</keyword>
<evidence type="ECO:0000313" key="5">
    <source>
        <dbReference type="EMBL" id="EGG24543.1"/>
    </source>
</evidence>
<dbReference type="RefSeq" id="XP_004362394.1">
    <property type="nucleotide sequence ID" value="XM_004362337.1"/>
</dbReference>
<dbReference type="SUPFAM" id="SSF56436">
    <property type="entry name" value="C-type lectin-like"/>
    <property type="match status" value="1"/>
</dbReference>
<dbReference type="InterPro" id="IPR054484">
    <property type="entry name" value="ComC_SSD"/>
</dbReference>
<feature type="transmembrane region" description="Helical" evidence="3">
    <location>
        <begin position="20"/>
        <end position="43"/>
    </location>
</feature>
<dbReference type="OrthoDB" id="7760957at2759"/>
<dbReference type="Gene3D" id="2.60.40.10">
    <property type="entry name" value="Immunoglobulins"/>
    <property type="match status" value="1"/>
</dbReference>
<dbReference type="Pfam" id="PF01833">
    <property type="entry name" value="TIG"/>
    <property type="match status" value="1"/>
</dbReference>
<dbReference type="CDD" id="cd00053">
    <property type="entry name" value="EGF"/>
    <property type="match status" value="1"/>
</dbReference>
<dbReference type="InterPro" id="IPR002909">
    <property type="entry name" value="IPT_dom"/>
</dbReference>
<dbReference type="PROSITE" id="PS50026">
    <property type="entry name" value="EGF_3"/>
    <property type="match status" value="1"/>
</dbReference>
<dbReference type="InterPro" id="IPR000742">
    <property type="entry name" value="EGF"/>
</dbReference>
<dbReference type="InterPro" id="IPR016187">
    <property type="entry name" value="CTDL_fold"/>
</dbReference>
<dbReference type="Gene3D" id="3.10.100.10">
    <property type="entry name" value="Mannose-Binding Protein A, subunit A"/>
    <property type="match status" value="1"/>
</dbReference>
<dbReference type="CDD" id="cd00603">
    <property type="entry name" value="IPT_PCSR"/>
    <property type="match status" value="1"/>
</dbReference>
<keyword evidence="3" id="KW-0812">Transmembrane</keyword>
<dbReference type="Pfam" id="PF22933">
    <property type="entry name" value="ComC_SSD"/>
    <property type="match status" value="1"/>
</dbReference>
<feature type="region of interest" description="Disordered" evidence="2">
    <location>
        <begin position="871"/>
        <end position="913"/>
    </location>
</feature>
<proteinExistence type="predicted"/>
<dbReference type="EMBL" id="GL883006">
    <property type="protein sequence ID" value="EGG24543.1"/>
    <property type="molecule type" value="Genomic_DNA"/>
</dbReference>
<feature type="disulfide bond" evidence="1">
    <location>
        <begin position="525"/>
        <end position="535"/>
    </location>
</feature>
<protein>
    <recommendedName>
        <fullName evidence="4">EGF-like domain-containing protein</fullName>
    </recommendedName>
</protein>
<evidence type="ECO:0000313" key="6">
    <source>
        <dbReference type="Proteomes" id="UP000007797"/>
    </source>
</evidence>
<dbReference type="PROSITE" id="PS01186">
    <property type="entry name" value="EGF_2"/>
    <property type="match status" value="1"/>
</dbReference>
<dbReference type="Proteomes" id="UP000007797">
    <property type="component" value="Unassembled WGS sequence"/>
</dbReference>
<evidence type="ECO:0000256" key="2">
    <source>
        <dbReference type="SAM" id="MobiDB-lite"/>
    </source>
</evidence>
<dbReference type="InterPro" id="IPR013783">
    <property type="entry name" value="Ig-like_fold"/>
</dbReference>
<evidence type="ECO:0000256" key="3">
    <source>
        <dbReference type="SAM" id="Phobius"/>
    </source>
</evidence>
<keyword evidence="6" id="KW-1185">Reference proteome</keyword>
<feature type="domain" description="EGF-like" evidence="4">
    <location>
        <begin position="521"/>
        <end position="555"/>
    </location>
</feature>